<evidence type="ECO:0008006" key="4">
    <source>
        <dbReference type="Google" id="ProtNLM"/>
    </source>
</evidence>
<sequence length="270" mass="29974">MLNARRALTLNHDAGKELPRIPALDDLYGIGCRFRQGQVIMIAGRSGTLKSMFATWLAAKWAVPALYFSADMSAYTASSRVAALVTGDLQEEIEEGMARGGGNRQRYLDALASLPLTFAFGTPITWRHIDEEIEAHVELHDSYPSIVVFDNLMDFEAAESDYTEQMAVMAGVTAFSRETGCTSIVLHHASDKSWDAKTAPYDPPSRQEVKGGLSEKPELSLTVALDPSTMEYKVAVVKQRMGPSDPTARRFARLTAEPERTRFHPYRWRG</sequence>
<dbReference type="SUPFAM" id="SSF52540">
    <property type="entry name" value="P-loop containing nucleoside triphosphate hydrolases"/>
    <property type="match status" value="1"/>
</dbReference>
<dbReference type="Pfam" id="PF13481">
    <property type="entry name" value="AAA_25"/>
    <property type="match status" value="1"/>
</dbReference>
<evidence type="ECO:0000313" key="3">
    <source>
        <dbReference type="Proteomes" id="UP000000235"/>
    </source>
</evidence>
<dbReference type="InterPro" id="IPR027417">
    <property type="entry name" value="P-loop_NTPase"/>
</dbReference>
<organism evidence="2 3">
    <name type="scientific">Salinispora tropica (strain ATCC BAA-916 / DSM 44818 / JCM 13857 / NBRC 105044 / CNB-440)</name>
    <dbReference type="NCBI Taxonomy" id="369723"/>
    <lineage>
        <taxon>Bacteria</taxon>
        <taxon>Bacillati</taxon>
        <taxon>Actinomycetota</taxon>
        <taxon>Actinomycetes</taxon>
        <taxon>Micromonosporales</taxon>
        <taxon>Micromonosporaceae</taxon>
        <taxon>Salinispora</taxon>
    </lineage>
</organism>
<evidence type="ECO:0000313" key="2">
    <source>
        <dbReference type="EMBL" id="ABP53005.1"/>
    </source>
</evidence>
<dbReference type="RefSeq" id="WP_011904439.1">
    <property type="nucleotide sequence ID" value="NC_009380.1"/>
</dbReference>
<dbReference type="AlphaFoldDB" id="A4X2A5"/>
<reference evidence="3" key="1">
    <citation type="journal article" date="2007" name="Proc. Natl. Acad. Sci. U.S.A.">
        <title>Genome sequencing reveals complex secondary metabolome in the marine actinomycete Salinispora tropica.</title>
        <authorList>
            <person name="Udwary D.W."/>
            <person name="Zeigler L."/>
            <person name="Asolkar R.N."/>
            <person name="Singan V."/>
            <person name="Lapidus A."/>
            <person name="Fenical W."/>
            <person name="Jensen P.R."/>
            <person name="Moore B.S."/>
        </authorList>
    </citation>
    <scope>NUCLEOTIDE SEQUENCE [LARGE SCALE GENOMIC DNA]</scope>
    <source>
        <strain evidence="3">ATCC BAA-916 / DSM 44818 / CNB-440</strain>
    </source>
</reference>
<dbReference type="Gene3D" id="3.40.50.300">
    <property type="entry name" value="P-loop containing nucleotide triphosphate hydrolases"/>
    <property type="match status" value="1"/>
</dbReference>
<dbReference type="Proteomes" id="UP000000235">
    <property type="component" value="Chromosome"/>
</dbReference>
<dbReference type="PATRIC" id="fig|369723.5.peg.536"/>
<feature type="compositionally biased region" description="Basic and acidic residues" evidence="1">
    <location>
        <begin position="205"/>
        <end position="215"/>
    </location>
</feature>
<name>A4X2A5_SALTO</name>
<dbReference type="HOGENOM" id="CLU_972919_0_0_11"/>
<dbReference type="EMBL" id="CP000667">
    <property type="protein sequence ID" value="ABP53005.1"/>
    <property type="molecule type" value="Genomic_DNA"/>
</dbReference>
<protein>
    <recommendedName>
        <fullName evidence="4">SF4 helicase domain-containing protein</fullName>
    </recommendedName>
</protein>
<evidence type="ECO:0000256" key="1">
    <source>
        <dbReference type="SAM" id="MobiDB-lite"/>
    </source>
</evidence>
<proteinExistence type="predicted"/>
<dbReference type="eggNOG" id="ENOG5032X3N">
    <property type="taxonomic scope" value="Bacteria"/>
</dbReference>
<keyword evidence="3" id="KW-1185">Reference proteome</keyword>
<dbReference type="STRING" id="369723.Strop_0521"/>
<gene>
    <name evidence="2" type="ordered locus">Strop_0521</name>
</gene>
<dbReference type="KEGG" id="stp:Strop_0521"/>
<accession>A4X2A5</accession>
<feature type="region of interest" description="Disordered" evidence="1">
    <location>
        <begin position="195"/>
        <end position="215"/>
    </location>
</feature>